<proteinExistence type="predicted"/>
<comment type="caution">
    <text evidence="1">The sequence shown here is derived from an EMBL/GenBank/DDBJ whole genome shotgun (WGS) entry which is preliminary data.</text>
</comment>
<dbReference type="EMBL" id="JBHUHT010000012">
    <property type="protein sequence ID" value="MFD2096724.1"/>
    <property type="molecule type" value="Genomic_DNA"/>
</dbReference>
<keyword evidence="2" id="KW-1185">Reference proteome</keyword>
<evidence type="ECO:0000313" key="1">
    <source>
        <dbReference type="EMBL" id="MFD2096724.1"/>
    </source>
</evidence>
<keyword evidence="1" id="KW-0418">Kinase</keyword>
<dbReference type="RefSeq" id="WP_345338884.1">
    <property type="nucleotide sequence ID" value="NZ_BAABLI010000008.1"/>
</dbReference>
<reference evidence="2" key="1">
    <citation type="journal article" date="2019" name="Int. J. Syst. Evol. Microbiol.">
        <title>The Global Catalogue of Microorganisms (GCM) 10K type strain sequencing project: providing services to taxonomists for standard genome sequencing and annotation.</title>
        <authorList>
            <consortium name="The Broad Institute Genomics Platform"/>
            <consortium name="The Broad Institute Genome Sequencing Center for Infectious Disease"/>
            <person name="Wu L."/>
            <person name="Ma J."/>
        </authorList>
    </citation>
    <scope>NUCLEOTIDE SEQUENCE [LARGE SCALE GENOMIC DNA]</scope>
    <source>
        <strain evidence="2">CGMCC 1.10992</strain>
    </source>
</reference>
<sequence>MSVSQIWPQSPLTSERHQALLEKLSGPFNQLVEDLALPASYSDLLSEVYLPLGEWISRQRLLQGKLCFVLGVNGGQGSGKSTLCTFLKLVMEKGFDLRTVGFSLDDIYLTRGHRHLLGKNQHPLLATRGVPGTHDVSMGLELLNRLRTLRANEATYLPSFNKGVDDRAPMEAWPTCEGPVDLVIFEGWCVGTPPQGEASLAIPINKLEREEDSDGKWRRYVNDQLAGPYQELFNRIDALLMLKVPGLEAVKEWRGKQEQKLEKKVGQQSGVMDDQALARFLMHYQRLTQHSLKTLPESADICFHLGADHSFEKVQVNRMLC</sequence>
<gene>
    <name evidence="1" type="ORF">ACFSJ3_12070</name>
</gene>
<dbReference type="Gene3D" id="3.40.50.300">
    <property type="entry name" value="P-loop containing nucleotide triphosphate hydrolases"/>
    <property type="match status" value="1"/>
</dbReference>
<name>A0ABW4XSD6_9GAMM</name>
<dbReference type="GO" id="GO:0016301">
    <property type="term" value="F:kinase activity"/>
    <property type="evidence" value="ECO:0007669"/>
    <property type="project" value="UniProtKB-KW"/>
</dbReference>
<evidence type="ECO:0000313" key="2">
    <source>
        <dbReference type="Proteomes" id="UP001597380"/>
    </source>
</evidence>
<keyword evidence="1" id="KW-0808">Transferase</keyword>
<dbReference type="InterPro" id="IPR027417">
    <property type="entry name" value="P-loop_NTPase"/>
</dbReference>
<accession>A0ABW4XSD6</accession>
<dbReference type="Proteomes" id="UP001597380">
    <property type="component" value="Unassembled WGS sequence"/>
</dbReference>
<dbReference type="SUPFAM" id="SSF52540">
    <property type="entry name" value="P-loop containing nucleoside triphosphate hydrolases"/>
    <property type="match status" value="1"/>
</dbReference>
<protein>
    <submittedName>
        <fullName evidence="1">Kinase</fullName>
    </submittedName>
</protein>
<organism evidence="1 2">
    <name type="scientific">Corallincola platygyrae</name>
    <dbReference type="NCBI Taxonomy" id="1193278"/>
    <lineage>
        <taxon>Bacteria</taxon>
        <taxon>Pseudomonadati</taxon>
        <taxon>Pseudomonadota</taxon>
        <taxon>Gammaproteobacteria</taxon>
        <taxon>Alteromonadales</taxon>
        <taxon>Psychromonadaceae</taxon>
        <taxon>Corallincola</taxon>
    </lineage>
</organism>